<evidence type="ECO:0000313" key="2">
    <source>
        <dbReference type="EMBL" id="CDP35683.1"/>
    </source>
</evidence>
<evidence type="ECO:0000256" key="1">
    <source>
        <dbReference type="SAM" id="MobiDB-lite"/>
    </source>
</evidence>
<reference evidence="2" key="1">
    <citation type="submission" date="2014-02" db="EMBL/GenBank/DDBJ databases">
        <authorList>
            <person name="Genoscope - CEA"/>
        </authorList>
    </citation>
    <scope>NUCLEOTIDE SEQUENCE</scope>
    <source>
        <strain evidence="2">LS3</strain>
    </source>
</reference>
<name>A0A060T441_BLAAD</name>
<organism evidence="2">
    <name type="scientific">Blastobotrys adeninivorans</name>
    <name type="common">Yeast</name>
    <name type="synonym">Arxula adeninivorans</name>
    <dbReference type="NCBI Taxonomy" id="409370"/>
    <lineage>
        <taxon>Eukaryota</taxon>
        <taxon>Fungi</taxon>
        <taxon>Dikarya</taxon>
        <taxon>Ascomycota</taxon>
        <taxon>Saccharomycotina</taxon>
        <taxon>Dipodascomycetes</taxon>
        <taxon>Dipodascales</taxon>
        <taxon>Trichomonascaceae</taxon>
        <taxon>Blastobotrys</taxon>
    </lineage>
</organism>
<feature type="region of interest" description="Disordered" evidence="1">
    <location>
        <begin position="1"/>
        <end position="50"/>
    </location>
</feature>
<dbReference type="EMBL" id="HG937693">
    <property type="protein sequence ID" value="CDP35683.1"/>
    <property type="molecule type" value="Genomic_DNA"/>
</dbReference>
<accession>A0A060T441</accession>
<gene>
    <name evidence="2" type="ORF">GNLVRS02_ARAD1C41052g</name>
</gene>
<sequence length="629" mass="71765">MRTCTTRGLIGRGGTASSRYFHSRGHARSTLDSGKNVPHLPTKGITPNQDTSELNYANLYRRTMNLLKKYNKEKQSTPTALPLLNRKGSNAVRDQQFDYSHPENEKMVTELIRLSTRSGDVKQMFSMCARLEALRYNPTPEQISLIITVITEHSDYRYSAVVLLNLLRLIVDKDMTVDEKTVHRIRWCLRSSQDVFIVEKGHELLMQHFSDKYPRLVNEVVLTGDKIHSLIQGNEIEQAYYSYRSVIRSIGANDMLFRTLPAQLLLNRVMAVLGASKEAMVICRDLLTARQTITIATWETLLSLSIYNKDYDTAYEVMQKIGDQQYGSLCNQLIEDILKLAGEFGDLEMVRIMLQERVRRGQLTLSPALAASVVDSFAATNDLENILAALETIFLLQPDLSDKDMPAVLEYIGTKSKDPDIAINIAMAYSDIRTPAFRTLVLNIILSAYFEHWSPSATFFAYRKLVNTKKFTPDERTLEVLVESAVRIGNSKKLGHVIYRELVDEFNVTPTRHAMEGLVKLSTAGTKFDSALYFVAEMIRRKISLREVIRRSARNAFSIYNDPRLDQLLTNPSEASKYTHFPDDDTVNAGYSRSSHHGYLNTRDDHLCKDFVEGWHKRHIKRRTTQTLV</sequence>
<reference evidence="2" key="2">
    <citation type="submission" date="2014-06" db="EMBL/GenBank/DDBJ databases">
        <title>The complete genome of Blastobotrys (Arxula) adeninivorans LS3 - a yeast of biotechnological interest.</title>
        <authorList>
            <person name="Kunze G."/>
            <person name="Gaillardin C."/>
            <person name="Czernicka M."/>
            <person name="Durrens P."/>
            <person name="Martin T."/>
            <person name="Boer E."/>
            <person name="Gabaldon T."/>
            <person name="Cruz J."/>
            <person name="Talla E."/>
            <person name="Marck C."/>
            <person name="Goffeau A."/>
            <person name="Barbe V."/>
            <person name="Baret P."/>
            <person name="Baronian K."/>
            <person name="Beier S."/>
            <person name="Bleykasten C."/>
            <person name="Bode R."/>
            <person name="Casaregola S."/>
            <person name="Despons L."/>
            <person name="Fairhead C."/>
            <person name="Giersberg M."/>
            <person name="Gierski P."/>
            <person name="Hahnel U."/>
            <person name="Hartmann A."/>
            <person name="Jankowska D."/>
            <person name="Jubin C."/>
            <person name="Jung P."/>
            <person name="Lafontaine I."/>
            <person name="Leh-Louis V."/>
            <person name="Lemaire M."/>
            <person name="Marcet-Houben M."/>
            <person name="Mascher M."/>
            <person name="Morel G."/>
            <person name="Richard G.-F."/>
            <person name="Riechen J."/>
            <person name="Sacerdot C."/>
            <person name="Sarkar A."/>
            <person name="Savel G."/>
            <person name="Schacherer J."/>
            <person name="Sherman D."/>
            <person name="Straub M.-L."/>
            <person name="Stein N."/>
            <person name="Thierry A."/>
            <person name="Trautwein-Schult A."/>
            <person name="Westhof E."/>
            <person name="Worch S."/>
            <person name="Dujon B."/>
            <person name="Souciet J.-L."/>
            <person name="Wincker P."/>
            <person name="Scholz U."/>
            <person name="Neuveglise N."/>
        </authorList>
    </citation>
    <scope>NUCLEOTIDE SEQUENCE</scope>
    <source>
        <strain evidence="2">LS3</strain>
    </source>
</reference>
<dbReference type="AlphaFoldDB" id="A0A060T441"/>
<protein>
    <submittedName>
        <fullName evidence="2">ARAD1C41052p</fullName>
    </submittedName>
</protein>
<proteinExistence type="predicted"/>